<dbReference type="STRING" id="3818.A0A445BH22"/>
<dbReference type="InterPro" id="IPR036282">
    <property type="entry name" value="Glutathione-S-Trfase_C_sf"/>
</dbReference>
<feature type="domain" description="GST N-terminal" evidence="5">
    <location>
        <begin position="2"/>
        <end position="81"/>
    </location>
</feature>
<protein>
    <recommendedName>
        <fullName evidence="1">glutathione transferase</fullName>
        <ecNumber evidence="1">2.5.1.18</ecNumber>
    </recommendedName>
</protein>
<dbReference type="InterPro" id="IPR045074">
    <property type="entry name" value="GST_C_Tau"/>
</dbReference>
<dbReference type="GO" id="GO:0006749">
    <property type="term" value="P:glutathione metabolic process"/>
    <property type="evidence" value="ECO:0007669"/>
    <property type="project" value="InterPro"/>
</dbReference>
<dbReference type="EMBL" id="SDMP01000009">
    <property type="protein sequence ID" value="RYR37966.1"/>
    <property type="molecule type" value="Genomic_DNA"/>
</dbReference>
<dbReference type="Pfam" id="PF00043">
    <property type="entry name" value="GST_C"/>
    <property type="match status" value="1"/>
</dbReference>
<name>A0A445BH22_ARAHY</name>
<dbReference type="SMR" id="A0A445BH22"/>
<evidence type="ECO:0000313" key="8">
    <source>
        <dbReference type="Proteomes" id="UP000289738"/>
    </source>
</evidence>
<dbReference type="Gene3D" id="1.20.1050.10">
    <property type="match status" value="1"/>
</dbReference>
<dbReference type="GO" id="GO:0004364">
    <property type="term" value="F:glutathione transferase activity"/>
    <property type="evidence" value="ECO:0007669"/>
    <property type="project" value="UniProtKB-EC"/>
</dbReference>
<feature type="domain" description="GST C-terminal" evidence="6">
    <location>
        <begin position="86"/>
        <end position="220"/>
    </location>
</feature>
<evidence type="ECO:0000256" key="2">
    <source>
        <dbReference type="ARBA" id="ARBA00022679"/>
    </source>
</evidence>
<dbReference type="InterPro" id="IPR010987">
    <property type="entry name" value="Glutathione-S-Trfase_C-like"/>
</dbReference>
<dbReference type="InterPro" id="IPR036249">
    <property type="entry name" value="Thioredoxin-like_sf"/>
</dbReference>
<dbReference type="Gene3D" id="3.40.30.10">
    <property type="entry name" value="Glutaredoxin"/>
    <property type="match status" value="1"/>
</dbReference>
<sequence length="222" mass="25985">MAELKLHGFWYSPLTLRVILTLKLKGITYEYIEEDRFNKSPQLLEYNPVHKLTPVLVHHGKSICESMIIVEYIDEVWPQNPLVPHDSYDRAQARFWVAYADQMIPAVKPLFHIISDDEVREKAIERVQEHLKVIDNQCLIDQKFFNGDHINFVDIALGSVIQFLVTIEDLNQLKVMEAHKFPHLYSRFSNFKDSPIVKENIPNSEKLIACIKLVREKMYAHS</sequence>
<comment type="similarity">
    <text evidence="3">Belongs to the GST superfamily. Tau family.</text>
</comment>
<comment type="caution">
    <text evidence="7">The sequence shown here is derived from an EMBL/GenBank/DDBJ whole genome shotgun (WGS) entry which is preliminary data.</text>
</comment>
<dbReference type="SFLD" id="SFLDG00358">
    <property type="entry name" value="Main_(cytGST)"/>
    <property type="match status" value="1"/>
</dbReference>
<dbReference type="Proteomes" id="UP000289738">
    <property type="component" value="Chromosome A09"/>
</dbReference>
<accession>A0A445BH22</accession>
<dbReference type="SUPFAM" id="SSF47616">
    <property type="entry name" value="GST C-terminal domain-like"/>
    <property type="match status" value="1"/>
</dbReference>
<dbReference type="PROSITE" id="PS50405">
    <property type="entry name" value="GST_CTER"/>
    <property type="match status" value="1"/>
</dbReference>
<dbReference type="InterPro" id="IPR045073">
    <property type="entry name" value="Omega/Tau-like"/>
</dbReference>
<evidence type="ECO:0000259" key="5">
    <source>
        <dbReference type="PROSITE" id="PS50404"/>
    </source>
</evidence>
<dbReference type="CDD" id="cd03185">
    <property type="entry name" value="GST_C_Tau"/>
    <property type="match status" value="1"/>
</dbReference>
<organism evidence="7 8">
    <name type="scientific">Arachis hypogaea</name>
    <name type="common">Peanut</name>
    <dbReference type="NCBI Taxonomy" id="3818"/>
    <lineage>
        <taxon>Eukaryota</taxon>
        <taxon>Viridiplantae</taxon>
        <taxon>Streptophyta</taxon>
        <taxon>Embryophyta</taxon>
        <taxon>Tracheophyta</taxon>
        <taxon>Spermatophyta</taxon>
        <taxon>Magnoliopsida</taxon>
        <taxon>eudicotyledons</taxon>
        <taxon>Gunneridae</taxon>
        <taxon>Pentapetalae</taxon>
        <taxon>rosids</taxon>
        <taxon>fabids</taxon>
        <taxon>Fabales</taxon>
        <taxon>Fabaceae</taxon>
        <taxon>Papilionoideae</taxon>
        <taxon>50 kb inversion clade</taxon>
        <taxon>dalbergioids sensu lato</taxon>
        <taxon>Dalbergieae</taxon>
        <taxon>Pterocarpus clade</taxon>
        <taxon>Arachis</taxon>
    </lineage>
</organism>
<gene>
    <name evidence="7" type="ORF">Ahy_A09g042896</name>
</gene>
<dbReference type="SFLD" id="SFLDG01152">
    <property type="entry name" value="Main.3:_Omega-_and_Tau-like"/>
    <property type="match status" value="1"/>
</dbReference>
<dbReference type="InterPro" id="IPR040079">
    <property type="entry name" value="Glutathione_S-Trfase"/>
</dbReference>
<dbReference type="SUPFAM" id="SSF52833">
    <property type="entry name" value="Thioredoxin-like"/>
    <property type="match status" value="1"/>
</dbReference>
<evidence type="ECO:0000256" key="3">
    <source>
        <dbReference type="ARBA" id="ARBA00025743"/>
    </source>
</evidence>
<dbReference type="InterPro" id="IPR004046">
    <property type="entry name" value="GST_C"/>
</dbReference>
<evidence type="ECO:0000256" key="4">
    <source>
        <dbReference type="ARBA" id="ARBA00047960"/>
    </source>
</evidence>
<dbReference type="AlphaFoldDB" id="A0A445BH22"/>
<dbReference type="GO" id="GO:0005737">
    <property type="term" value="C:cytoplasm"/>
    <property type="evidence" value="ECO:0007669"/>
    <property type="project" value="TreeGrafter"/>
</dbReference>
<evidence type="ECO:0000256" key="1">
    <source>
        <dbReference type="ARBA" id="ARBA00012452"/>
    </source>
</evidence>
<dbReference type="InterPro" id="IPR004045">
    <property type="entry name" value="Glutathione_S-Trfase_N"/>
</dbReference>
<evidence type="ECO:0000259" key="6">
    <source>
        <dbReference type="PROSITE" id="PS50405"/>
    </source>
</evidence>
<dbReference type="PANTHER" id="PTHR11260">
    <property type="entry name" value="GLUTATHIONE S-TRANSFERASE, GST, SUPERFAMILY, GST DOMAIN CONTAINING"/>
    <property type="match status" value="1"/>
</dbReference>
<dbReference type="SFLD" id="SFLDS00019">
    <property type="entry name" value="Glutathione_Transferase_(cytos"/>
    <property type="match status" value="1"/>
</dbReference>
<proteinExistence type="inferred from homology"/>
<dbReference type="EC" id="2.5.1.18" evidence="1"/>
<dbReference type="Gramene" id="arahy.Tifrunner.gnm2.ann2.Ah09g313700.1">
    <property type="protein sequence ID" value="arahy.Tifrunner.gnm2.ann2.Ah09g313700.1-CDS"/>
    <property type="gene ID" value="arahy.Tifrunner.gnm2.ann2.Ah09g313700"/>
</dbReference>
<dbReference type="OrthoDB" id="4951845at2759"/>
<comment type="catalytic activity">
    <reaction evidence="4">
        <text>RX + glutathione = an S-substituted glutathione + a halide anion + H(+)</text>
        <dbReference type="Rhea" id="RHEA:16437"/>
        <dbReference type="ChEBI" id="CHEBI:15378"/>
        <dbReference type="ChEBI" id="CHEBI:16042"/>
        <dbReference type="ChEBI" id="CHEBI:17792"/>
        <dbReference type="ChEBI" id="CHEBI:57925"/>
        <dbReference type="ChEBI" id="CHEBI:90779"/>
        <dbReference type="EC" id="2.5.1.18"/>
    </reaction>
</comment>
<dbReference type="CDD" id="cd03058">
    <property type="entry name" value="GST_N_Tau"/>
    <property type="match status" value="1"/>
</dbReference>
<dbReference type="FunFam" id="3.40.30.10:FF:000044">
    <property type="entry name" value="Glutathione S-transferase GSTU6"/>
    <property type="match status" value="1"/>
</dbReference>
<evidence type="ECO:0000313" key="7">
    <source>
        <dbReference type="EMBL" id="RYR37966.1"/>
    </source>
</evidence>
<dbReference type="PANTHER" id="PTHR11260:SF679">
    <property type="entry name" value="GLUTATHIONE TRANSFERASE"/>
    <property type="match status" value="1"/>
</dbReference>
<keyword evidence="2" id="KW-0808">Transferase</keyword>
<dbReference type="Pfam" id="PF02798">
    <property type="entry name" value="GST_N"/>
    <property type="match status" value="1"/>
</dbReference>
<keyword evidence="8" id="KW-1185">Reference proteome</keyword>
<reference evidence="7 8" key="1">
    <citation type="submission" date="2019-01" db="EMBL/GenBank/DDBJ databases">
        <title>Sequencing of cultivated peanut Arachis hypogaea provides insights into genome evolution and oil improvement.</title>
        <authorList>
            <person name="Chen X."/>
        </authorList>
    </citation>
    <scope>NUCLEOTIDE SEQUENCE [LARGE SCALE GENOMIC DNA]</scope>
    <source>
        <strain evidence="8">cv. Fuhuasheng</strain>
        <tissue evidence="7">Leaves</tissue>
    </source>
</reference>
<dbReference type="PROSITE" id="PS50404">
    <property type="entry name" value="GST_NTER"/>
    <property type="match status" value="1"/>
</dbReference>